<protein>
    <submittedName>
        <fullName evidence="12">Cellulose synthase-like protein G3</fullName>
    </submittedName>
</protein>
<keyword evidence="6 11" id="KW-0472">Membrane</keyword>
<dbReference type="Gene3D" id="3.90.550.10">
    <property type="entry name" value="Spore Coat Polysaccharide Biosynthesis Protein SpsA, Chain A"/>
    <property type="match status" value="1"/>
</dbReference>
<organism evidence="12 13">
    <name type="scientific">Vitis vinifera</name>
    <name type="common">Grape</name>
    <dbReference type="NCBI Taxonomy" id="29760"/>
    <lineage>
        <taxon>Eukaryota</taxon>
        <taxon>Viridiplantae</taxon>
        <taxon>Streptophyta</taxon>
        <taxon>Embryophyta</taxon>
        <taxon>Tracheophyta</taxon>
        <taxon>Spermatophyta</taxon>
        <taxon>Magnoliopsida</taxon>
        <taxon>eudicotyledons</taxon>
        <taxon>Gunneridae</taxon>
        <taxon>Pentapetalae</taxon>
        <taxon>rosids</taxon>
        <taxon>Vitales</taxon>
        <taxon>Vitaceae</taxon>
        <taxon>Viteae</taxon>
        <taxon>Vitis</taxon>
    </lineage>
</organism>
<evidence type="ECO:0000256" key="6">
    <source>
        <dbReference type="ARBA" id="ARBA00023136"/>
    </source>
</evidence>
<keyword evidence="2" id="KW-0328">Glycosyltransferase</keyword>
<dbReference type="GO" id="GO:0012505">
    <property type="term" value="C:endomembrane system"/>
    <property type="evidence" value="ECO:0007669"/>
    <property type="project" value="UniProtKB-SubCell"/>
</dbReference>
<evidence type="ECO:0000313" key="12">
    <source>
        <dbReference type="EMBL" id="RVW43192.1"/>
    </source>
</evidence>
<gene>
    <name evidence="12" type="primary">CSLG3_25</name>
    <name evidence="12" type="ORF">CK203_078748</name>
</gene>
<feature type="binding site" evidence="9">
    <location>
        <position position="111"/>
    </location>
    <ligand>
        <name>UDP-alpha-D-glucose</name>
        <dbReference type="ChEBI" id="CHEBI:58885"/>
    </ligand>
</feature>
<evidence type="ECO:0000256" key="1">
    <source>
        <dbReference type="ARBA" id="ARBA00004127"/>
    </source>
</evidence>
<proteinExistence type="predicted"/>
<evidence type="ECO:0000256" key="7">
    <source>
        <dbReference type="ARBA" id="ARBA00023316"/>
    </source>
</evidence>
<feature type="binding site" evidence="10">
    <location>
        <position position="302"/>
    </location>
    <ligand>
        <name>Mn(2+)</name>
        <dbReference type="ChEBI" id="CHEBI:29035"/>
    </ligand>
</feature>
<feature type="transmembrane region" description="Helical" evidence="11">
    <location>
        <begin position="701"/>
        <end position="722"/>
    </location>
</feature>
<dbReference type="InterPro" id="IPR029044">
    <property type="entry name" value="Nucleotide-diphossugar_trans"/>
</dbReference>
<evidence type="ECO:0000256" key="8">
    <source>
        <dbReference type="PIRSR" id="PIRSR605150-1"/>
    </source>
</evidence>
<dbReference type="FunFam" id="3.90.550.10:FF:000135">
    <property type="entry name" value="Cellulose synthase-like protein G3"/>
    <property type="match status" value="1"/>
</dbReference>
<dbReference type="KEGG" id="vvi:100241114"/>
<comment type="subcellular location">
    <subcellularLocation>
        <location evidence="1">Endomembrane system</location>
        <topology evidence="1">Multi-pass membrane protein</topology>
    </subcellularLocation>
</comment>
<evidence type="ECO:0000313" key="13">
    <source>
        <dbReference type="Proteomes" id="UP000288805"/>
    </source>
</evidence>
<feature type="transmembrane region" description="Helical" evidence="11">
    <location>
        <begin position="51"/>
        <end position="68"/>
    </location>
</feature>
<evidence type="ECO:0000256" key="5">
    <source>
        <dbReference type="ARBA" id="ARBA00022989"/>
    </source>
</evidence>
<evidence type="ECO:0000256" key="11">
    <source>
        <dbReference type="SAM" id="Phobius"/>
    </source>
</evidence>
<feature type="active site" evidence="8">
    <location>
        <position position="140"/>
    </location>
</feature>
<reference evidence="12 13" key="1">
    <citation type="journal article" date="2018" name="PLoS Genet.">
        <title>Population sequencing reveals clonal diversity and ancestral inbreeding in the grapevine cultivar Chardonnay.</title>
        <authorList>
            <person name="Roach M.J."/>
            <person name="Johnson D.L."/>
            <person name="Bohlmann J."/>
            <person name="van Vuuren H.J."/>
            <person name="Jones S.J."/>
            <person name="Pretorius I.S."/>
            <person name="Schmidt S.A."/>
            <person name="Borneman A.R."/>
        </authorList>
    </citation>
    <scope>NUCLEOTIDE SEQUENCE [LARGE SCALE GENOMIC DNA]</scope>
    <source>
        <strain evidence="13">cv. Chardonnay</strain>
        <tissue evidence="12">Leaf</tissue>
    </source>
</reference>
<dbReference type="AlphaFoldDB" id="A0A438E6B3"/>
<feature type="transmembrane region" description="Helical" evidence="11">
    <location>
        <begin position="21"/>
        <end position="39"/>
    </location>
</feature>
<accession>A0A438E6B3</accession>
<evidence type="ECO:0000256" key="9">
    <source>
        <dbReference type="PIRSR" id="PIRSR605150-2"/>
    </source>
</evidence>
<feature type="transmembrane region" description="Helical" evidence="11">
    <location>
        <begin position="550"/>
        <end position="570"/>
    </location>
</feature>
<dbReference type="GO" id="GO:0016020">
    <property type="term" value="C:membrane"/>
    <property type="evidence" value="ECO:0007669"/>
    <property type="project" value="InterPro"/>
</dbReference>
<dbReference type="SUPFAM" id="SSF53448">
    <property type="entry name" value="Nucleotide-diphospho-sugar transferases"/>
    <property type="match status" value="1"/>
</dbReference>
<dbReference type="Pfam" id="PF03552">
    <property type="entry name" value="Cellulose_synt"/>
    <property type="match status" value="2"/>
</dbReference>
<evidence type="ECO:0000256" key="10">
    <source>
        <dbReference type="PIRSR" id="PIRSR605150-3"/>
    </source>
</evidence>
<evidence type="ECO:0000256" key="4">
    <source>
        <dbReference type="ARBA" id="ARBA00022692"/>
    </source>
</evidence>
<dbReference type="EMBL" id="QGNW01001385">
    <property type="protein sequence ID" value="RVW43192.1"/>
    <property type="molecule type" value="Genomic_DNA"/>
</dbReference>
<sequence>MANPFQFRPPLHTRVLMRRTSAYRVFAIFYSFAILALLYHHLIHLLHSPNTLSFFILLADVLFSFLWASSQGFHMCPTDRRVFIEHLEHYVKESDYPGLDVLICTADLHKEPPMGVVNTALSMMAYDYPTAKLSVYVSDDGGSKLTLFAFMEAARFATHWLPFCRKNKVVERCPEAYFGSNPSSWFPETDQIKLMYETMKIKVESVVEKGTIPHDHFTNEQEKQAFSRWTDEFTQANHPAVVQVLLEGNKDMDITGHTMPNLVYVSREKRPGSPHHFKAGALNVLIRVSATMTNARVVLTLDSDMHSNDPQTPLRALCYLLDPDMDPNLGFVQFPQAFHGINKNDIYAGECIHVYQIHPIGMDGLAGPMHVGTGCFFRREVFSGGPSRTPGQSSDHLVSKSIGNKEVLASAHHVSAWNYENQTNWGTKMGYRYGSLCEDYCTGYRLHCEGWKSIFCNPKRPAFLGRAPINLNVCLNQSKRWGVGLLEVGFCKHSPIVFGLMEIGPLMGLCYANYAFRPLWSIPITIYAFLPQLALLKGVSIFPKVSEPRFFLYIFLFVGAYTQDCLDFLLSGATIQRWWSTQRVWMMRGVSSFSFSLVEYLLKCIGISQFGFNVTSKVVDKEQSKRYKQGIFEFGVSSPLFLPLTTAAIMNLVSFLWGMVLIFKKKNLEGMLLQMLLAGFVMVNCWPIYEAMVLRTDRGRMPTRTTIISIFLAWALCIIVSVSPKI</sequence>
<feature type="transmembrane region" description="Helical" evidence="11">
    <location>
        <begin position="511"/>
        <end position="530"/>
    </location>
</feature>
<dbReference type="InterPro" id="IPR005150">
    <property type="entry name" value="Cellulose_synth"/>
</dbReference>
<dbReference type="GO" id="GO:0030244">
    <property type="term" value="P:cellulose biosynthetic process"/>
    <property type="evidence" value="ECO:0007669"/>
    <property type="project" value="InterPro"/>
</dbReference>
<dbReference type="OrthoDB" id="72851at2759"/>
<feature type="transmembrane region" description="Helical" evidence="11">
    <location>
        <begin position="670"/>
        <end position="689"/>
    </location>
</feature>
<dbReference type="GO" id="GO:0016760">
    <property type="term" value="F:cellulose synthase (UDP-forming) activity"/>
    <property type="evidence" value="ECO:0007669"/>
    <property type="project" value="InterPro"/>
</dbReference>
<dbReference type="GO" id="GO:0071555">
    <property type="term" value="P:cell wall organization"/>
    <property type="evidence" value="ECO:0007669"/>
    <property type="project" value="UniProtKB-KW"/>
</dbReference>
<keyword evidence="5 11" id="KW-1133">Transmembrane helix</keyword>
<dbReference type="PANTHER" id="PTHR13301">
    <property type="entry name" value="X-BOX TRANSCRIPTION FACTOR-RELATED"/>
    <property type="match status" value="1"/>
</dbReference>
<dbReference type="Proteomes" id="UP000288805">
    <property type="component" value="Unassembled WGS sequence"/>
</dbReference>
<feature type="binding site" evidence="10">
    <location>
        <position position="278"/>
    </location>
    <ligand>
        <name>Mn(2+)</name>
        <dbReference type="ChEBI" id="CHEBI:29035"/>
    </ligand>
</feature>
<feature type="binding site" evidence="9">
    <location>
        <position position="110"/>
    </location>
    <ligand>
        <name>UDP-alpha-D-glucose</name>
        <dbReference type="ChEBI" id="CHEBI:58885"/>
    </ligand>
</feature>
<name>A0A438E6B3_VITVI</name>
<dbReference type="OMA" id="IMERCPD"/>
<keyword evidence="7" id="KW-0961">Cell wall biogenesis/degradation</keyword>
<keyword evidence="3" id="KW-0808">Transferase</keyword>
<comment type="caution">
    <text evidence="12">The sequence shown here is derived from an EMBL/GenBank/DDBJ whole genome shotgun (WGS) entry which is preliminary data.</text>
</comment>
<evidence type="ECO:0000256" key="3">
    <source>
        <dbReference type="ARBA" id="ARBA00022679"/>
    </source>
</evidence>
<feature type="active site" evidence="8">
    <location>
        <position position="439"/>
    </location>
</feature>
<evidence type="ECO:0000256" key="2">
    <source>
        <dbReference type="ARBA" id="ARBA00022676"/>
    </source>
</evidence>
<keyword evidence="4 11" id="KW-0812">Transmembrane</keyword>
<feature type="transmembrane region" description="Helical" evidence="11">
    <location>
        <begin position="640"/>
        <end position="663"/>
    </location>
</feature>
<feature type="binding site" evidence="9">
    <location>
        <position position="140"/>
    </location>
    <ligand>
        <name>UDP-alpha-D-glucose</name>
        <dbReference type="ChEBI" id="CHEBI:58885"/>
    </ligand>
</feature>